<dbReference type="Gramene" id="OE9A015679T1">
    <property type="protein sequence ID" value="OE9A015679C1"/>
    <property type="gene ID" value="OE9A015679"/>
</dbReference>
<protein>
    <submittedName>
        <fullName evidence="2">Uncharacterized protein</fullName>
    </submittedName>
</protein>
<gene>
    <name evidence="2" type="ORF">OLEA9_A015679</name>
</gene>
<keyword evidence="1" id="KW-1133">Transmembrane helix</keyword>
<dbReference type="PANTHER" id="PTHR31170">
    <property type="entry name" value="BNAC04G53230D PROTEIN"/>
    <property type="match status" value="1"/>
</dbReference>
<dbReference type="InterPro" id="IPR004158">
    <property type="entry name" value="DUF247_pln"/>
</dbReference>
<evidence type="ECO:0000256" key="1">
    <source>
        <dbReference type="SAM" id="Phobius"/>
    </source>
</evidence>
<name>A0A8S0Q2H5_OLEEU</name>
<keyword evidence="3" id="KW-1185">Reference proteome</keyword>
<feature type="transmembrane region" description="Helical" evidence="1">
    <location>
        <begin position="405"/>
        <end position="429"/>
    </location>
</feature>
<sequence>MNTEYMIKMSETRDHVAVRIDNILLDLPSTPSKPSIFRVNDDLRRTNENLYDPKVLAIGPLHHGKDQVCKMEQQKFRYLKLLLQRKNEFSVDKYVMAIRSFEEKARKCYAEHINFDQDEFVEMLILDGFFIIELLRKHGIEEFRDKDDTIFQYEQILSRLRHDLFLVENQIPLFILDQLFSMTKTGNPDDNIDYLIHLFIDDISPWPDISEATLKLPIKNIDHLLGLVHKIWCSSFAKMVSFGPDKTEEHKVLAVNSTNELEEAGIKFEKDTKSNGLDIKFINGVMKIPGLHISDESETLFRNMIAYEHCFPDDHAKCITDYAFFMHCLINSSKDVEALRRVGIITNFLGDDGMVYHMFNRIGRYIPTSSDFCYQQVFEKVYRHCGQRRNRWMANLRRNYFNTPWAFVSFFAAVMLLIFTLTQTVFSVLSYKK</sequence>
<comment type="caution">
    <text evidence="2">The sequence shown here is derived from an EMBL/GenBank/DDBJ whole genome shotgun (WGS) entry which is preliminary data.</text>
</comment>
<evidence type="ECO:0000313" key="2">
    <source>
        <dbReference type="EMBL" id="CAA2958859.1"/>
    </source>
</evidence>
<dbReference type="Proteomes" id="UP000594638">
    <property type="component" value="Unassembled WGS sequence"/>
</dbReference>
<dbReference type="EMBL" id="CACTIH010000290">
    <property type="protein sequence ID" value="CAA2958859.1"/>
    <property type="molecule type" value="Genomic_DNA"/>
</dbReference>
<reference evidence="2 3" key="1">
    <citation type="submission" date="2019-12" db="EMBL/GenBank/DDBJ databases">
        <authorList>
            <person name="Alioto T."/>
            <person name="Alioto T."/>
            <person name="Gomez Garrido J."/>
        </authorList>
    </citation>
    <scope>NUCLEOTIDE SEQUENCE [LARGE SCALE GENOMIC DNA]</scope>
</reference>
<evidence type="ECO:0000313" key="3">
    <source>
        <dbReference type="Proteomes" id="UP000594638"/>
    </source>
</evidence>
<keyword evidence="1" id="KW-0472">Membrane</keyword>
<dbReference type="Gramene" id="OE9A015679T2">
    <property type="protein sequence ID" value="OE9A015679C2"/>
    <property type="gene ID" value="OE9A015679"/>
</dbReference>
<keyword evidence="1" id="KW-0812">Transmembrane</keyword>
<organism evidence="2 3">
    <name type="scientific">Olea europaea subsp. europaea</name>
    <dbReference type="NCBI Taxonomy" id="158383"/>
    <lineage>
        <taxon>Eukaryota</taxon>
        <taxon>Viridiplantae</taxon>
        <taxon>Streptophyta</taxon>
        <taxon>Embryophyta</taxon>
        <taxon>Tracheophyta</taxon>
        <taxon>Spermatophyta</taxon>
        <taxon>Magnoliopsida</taxon>
        <taxon>eudicotyledons</taxon>
        <taxon>Gunneridae</taxon>
        <taxon>Pentapetalae</taxon>
        <taxon>asterids</taxon>
        <taxon>lamiids</taxon>
        <taxon>Lamiales</taxon>
        <taxon>Oleaceae</taxon>
        <taxon>Oleeae</taxon>
        <taxon>Olea</taxon>
    </lineage>
</organism>
<dbReference type="OrthoDB" id="672127at2759"/>
<dbReference type="Pfam" id="PF03140">
    <property type="entry name" value="DUF247"/>
    <property type="match status" value="1"/>
</dbReference>
<dbReference type="AlphaFoldDB" id="A0A8S0Q2H5"/>
<accession>A0A8S0Q2H5</accession>
<dbReference type="PANTHER" id="PTHR31170:SF17">
    <property type="match status" value="1"/>
</dbReference>
<proteinExistence type="predicted"/>